<sequence length="256" mass="29547">MIKTKLNIIKLNIMTTILALICISCAVNKIDPKPNKYTNTTENSQDFENKSQDSNSFNQESQDSNSSDQESLETILLELKAIGKKLEAQKEQEDTAIAKIISEQCDFLSTFKIGPYDLIVEENQTEIKRIIYSSLNYETQKINTLKEILEKLKKNNQYHTIVGSFINHISWRIQFRLSEHLKTIKDKLSTLSKKEAEETLLSAKHYLTLKQRFAKTLTATLEAYSQNSQQIKTDEEKLATHMNDNYKEFDSLKSIH</sequence>
<evidence type="ECO:0000256" key="1">
    <source>
        <dbReference type="SAM" id="MobiDB-lite"/>
    </source>
</evidence>
<feature type="compositionally biased region" description="Low complexity" evidence="1">
    <location>
        <begin position="52"/>
        <end position="68"/>
    </location>
</feature>
<feature type="compositionally biased region" description="Polar residues" evidence="1">
    <location>
        <begin position="37"/>
        <end position="46"/>
    </location>
</feature>
<organism evidence="3 4">
    <name type="scientific">Borreliella spielmanii</name>
    <dbReference type="NCBI Taxonomy" id="88916"/>
    <lineage>
        <taxon>Bacteria</taxon>
        <taxon>Pseudomonadati</taxon>
        <taxon>Spirochaetota</taxon>
        <taxon>Spirochaetia</taxon>
        <taxon>Spirochaetales</taxon>
        <taxon>Borreliaceae</taxon>
        <taxon>Borreliella</taxon>
    </lineage>
</organism>
<evidence type="ECO:0000256" key="2">
    <source>
        <dbReference type="SAM" id="SignalP"/>
    </source>
</evidence>
<proteinExistence type="predicted"/>
<accession>A0ABR6P7A3</accession>
<keyword evidence="4" id="KW-1185">Reference proteome</keyword>
<dbReference type="NCBIfam" id="NF033729">
    <property type="entry name" value="borfam54_2"/>
    <property type="match status" value="1"/>
</dbReference>
<keyword evidence="2" id="KW-0732">Signal</keyword>
<reference evidence="3 4" key="1">
    <citation type="submission" date="2020-08" db="EMBL/GenBank/DDBJ databases">
        <title>Genomic Encyclopedia of Type Strains, Phase IV (KMG-IV): sequencing the most valuable type-strain genomes for metagenomic binning, comparative biology and taxonomic classification.</title>
        <authorList>
            <person name="Goeker M."/>
        </authorList>
    </citation>
    <scope>NUCLEOTIDE SEQUENCE [LARGE SCALE GENOMIC DNA]</scope>
    <source>
        <strain evidence="3 4">DSM 16813</strain>
    </source>
</reference>
<comment type="caution">
    <text evidence="3">The sequence shown here is derived from an EMBL/GenBank/DDBJ whole genome shotgun (WGS) entry which is preliminary data.</text>
</comment>
<feature type="chain" id="PRO_5045950311" evidence="2">
    <location>
        <begin position="27"/>
        <end position="256"/>
    </location>
</feature>
<feature type="region of interest" description="Disordered" evidence="1">
    <location>
        <begin position="37"/>
        <end position="68"/>
    </location>
</feature>
<dbReference type="Pfam" id="PF05714">
    <property type="entry name" value="PFam54_60"/>
    <property type="match status" value="1"/>
</dbReference>
<protein>
    <submittedName>
        <fullName evidence="3">Fe2+ transport system protein B</fullName>
    </submittedName>
</protein>
<dbReference type="Gene3D" id="1.10.3160.10">
    <property type="entry name" value="Bbcrasp-1"/>
    <property type="match status" value="1"/>
</dbReference>
<dbReference type="InterPro" id="IPR008421">
    <property type="entry name" value="Borrelia_lipoprotein_PFam54/60"/>
</dbReference>
<dbReference type="Proteomes" id="UP000566276">
    <property type="component" value="Unassembled WGS sequence"/>
</dbReference>
<feature type="signal peptide" evidence="2">
    <location>
        <begin position="1"/>
        <end position="26"/>
    </location>
</feature>
<gene>
    <name evidence="3" type="ORF">HNR35_000915</name>
</gene>
<evidence type="ECO:0000313" key="3">
    <source>
        <dbReference type="EMBL" id="MBB6031912.1"/>
    </source>
</evidence>
<name>A0ABR6P7A3_9SPIR</name>
<evidence type="ECO:0000313" key="4">
    <source>
        <dbReference type="Proteomes" id="UP000566276"/>
    </source>
</evidence>
<dbReference type="EMBL" id="JACHFA010000003">
    <property type="protein sequence ID" value="MBB6031912.1"/>
    <property type="molecule type" value="Genomic_DNA"/>
</dbReference>
<dbReference type="RefSeq" id="WP_183224229.1">
    <property type="nucleotide sequence ID" value="NZ_JACHFA010000003.1"/>
</dbReference>